<dbReference type="PANTHER" id="PTHR12930">
    <property type="entry name" value="ZINC FINGER PROTEIN 183"/>
    <property type="match status" value="1"/>
</dbReference>
<comment type="caution">
    <text evidence="10">The sequence shown here is derived from an EMBL/GenBank/DDBJ whole genome shotgun (WGS) entry which is preliminary data.</text>
</comment>
<gene>
    <name evidence="10" type="ORF">B7463_g7129</name>
</gene>
<evidence type="ECO:0000259" key="9">
    <source>
        <dbReference type="PROSITE" id="PS50103"/>
    </source>
</evidence>
<feature type="zinc finger region" description="C3H1-type" evidence="5">
    <location>
        <begin position="124"/>
        <end position="152"/>
    </location>
</feature>
<feature type="compositionally biased region" description="Basic residues" evidence="7">
    <location>
        <begin position="20"/>
        <end position="30"/>
    </location>
</feature>
<dbReference type="Pfam" id="PF13920">
    <property type="entry name" value="zf-C3HC4_3"/>
    <property type="match status" value="1"/>
</dbReference>
<dbReference type="Gene3D" id="3.30.40.10">
    <property type="entry name" value="Zinc/RING finger domain, C3HC4 (zinc finger)"/>
    <property type="match status" value="1"/>
</dbReference>
<feature type="compositionally biased region" description="Polar residues" evidence="7">
    <location>
        <begin position="1"/>
        <end position="10"/>
    </location>
</feature>
<evidence type="ECO:0000256" key="7">
    <source>
        <dbReference type="SAM" id="MobiDB-lite"/>
    </source>
</evidence>
<dbReference type="Proteomes" id="UP000258309">
    <property type="component" value="Unassembled WGS sequence"/>
</dbReference>
<dbReference type="GO" id="GO:0034247">
    <property type="term" value="P:snoRNA splicing"/>
    <property type="evidence" value="ECO:0007669"/>
    <property type="project" value="TreeGrafter"/>
</dbReference>
<dbReference type="SMART" id="SM00184">
    <property type="entry name" value="RING"/>
    <property type="match status" value="1"/>
</dbReference>
<dbReference type="GO" id="GO:0003677">
    <property type="term" value="F:DNA binding"/>
    <property type="evidence" value="ECO:0007669"/>
    <property type="project" value="UniProtKB-UniRule"/>
</dbReference>
<evidence type="ECO:0000256" key="1">
    <source>
        <dbReference type="ARBA" id="ARBA00009161"/>
    </source>
</evidence>
<keyword evidence="6" id="KW-0747">Spliceosome</keyword>
<dbReference type="PROSITE" id="PS00518">
    <property type="entry name" value="ZF_RING_1"/>
    <property type="match status" value="1"/>
</dbReference>
<feature type="domain" description="C3H1-type" evidence="9">
    <location>
        <begin position="124"/>
        <end position="152"/>
    </location>
</feature>
<evidence type="ECO:0000313" key="10">
    <source>
        <dbReference type="EMBL" id="RFU29198.1"/>
    </source>
</evidence>
<dbReference type="GO" id="GO:0006397">
    <property type="term" value="P:mRNA processing"/>
    <property type="evidence" value="ECO:0007669"/>
    <property type="project" value="UniProtKB-KW"/>
</dbReference>
<dbReference type="PANTHER" id="PTHR12930:SF0">
    <property type="entry name" value="RING FINGER PROTEIN 113B"/>
    <property type="match status" value="1"/>
</dbReference>
<evidence type="ECO:0000313" key="11">
    <source>
        <dbReference type="Proteomes" id="UP000258309"/>
    </source>
</evidence>
<feature type="non-terminal residue" evidence="10">
    <location>
        <position position="310"/>
    </location>
</feature>
<protein>
    <recommendedName>
        <fullName evidence="6">Pre-mRNA-splicing factor CWC24</fullName>
    </recommendedName>
</protein>
<keyword evidence="6" id="KW-0539">Nucleus</keyword>
<organism evidence="10 11">
    <name type="scientific">Scytalidium lignicola</name>
    <name type="common">Hyphomycete</name>
    <dbReference type="NCBI Taxonomy" id="5539"/>
    <lineage>
        <taxon>Eukaryota</taxon>
        <taxon>Fungi</taxon>
        <taxon>Dikarya</taxon>
        <taxon>Ascomycota</taxon>
        <taxon>Pezizomycotina</taxon>
        <taxon>Leotiomycetes</taxon>
        <taxon>Leotiomycetes incertae sedis</taxon>
        <taxon>Scytalidium</taxon>
    </lineage>
</organism>
<dbReference type="SMART" id="SM00356">
    <property type="entry name" value="ZnF_C3H1"/>
    <property type="match status" value="1"/>
</dbReference>
<dbReference type="InterPro" id="IPR001841">
    <property type="entry name" value="Znf_RING"/>
</dbReference>
<dbReference type="OrthoDB" id="25761at2759"/>
<evidence type="ECO:0000256" key="6">
    <source>
        <dbReference type="RuleBase" id="RU367110"/>
    </source>
</evidence>
<evidence type="ECO:0000256" key="4">
    <source>
        <dbReference type="ARBA" id="ARBA00022833"/>
    </source>
</evidence>
<dbReference type="EMBL" id="NCSJ02000136">
    <property type="protein sequence ID" value="RFU29198.1"/>
    <property type="molecule type" value="Genomic_DNA"/>
</dbReference>
<feature type="domain" description="RING-type" evidence="8">
    <location>
        <begin position="205"/>
        <end position="242"/>
    </location>
</feature>
<dbReference type="GO" id="GO:0005684">
    <property type="term" value="C:U2-type spliceosomal complex"/>
    <property type="evidence" value="ECO:0007669"/>
    <property type="project" value="TreeGrafter"/>
</dbReference>
<dbReference type="STRING" id="5539.A0A3E2H757"/>
<dbReference type="InterPro" id="IPR036855">
    <property type="entry name" value="Znf_CCCH_sf"/>
</dbReference>
<feature type="region of interest" description="Disordered" evidence="7">
    <location>
        <begin position="67"/>
        <end position="93"/>
    </location>
</feature>
<dbReference type="SUPFAM" id="SSF57850">
    <property type="entry name" value="RING/U-box"/>
    <property type="match status" value="1"/>
</dbReference>
<evidence type="ECO:0000256" key="3">
    <source>
        <dbReference type="ARBA" id="ARBA00022771"/>
    </source>
</evidence>
<dbReference type="InterPro" id="IPR013083">
    <property type="entry name" value="Znf_RING/FYVE/PHD"/>
</dbReference>
<dbReference type="Pfam" id="PF00642">
    <property type="entry name" value="zf-CCCH"/>
    <property type="match status" value="1"/>
</dbReference>
<evidence type="ECO:0000259" key="8">
    <source>
        <dbReference type="PROSITE" id="PS50089"/>
    </source>
</evidence>
<accession>A0A3E2H757</accession>
<dbReference type="PROSITE" id="PS50103">
    <property type="entry name" value="ZF_C3H1"/>
    <property type="match status" value="1"/>
</dbReference>
<reference evidence="10 11" key="1">
    <citation type="submission" date="2018-05" db="EMBL/GenBank/DDBJ databases">
        <title>Draft genome sequence of Scytalidium lignicola DSM 105466, a ubiquitous saprotrophic fungus.</title>
        <authorList>
            <person name="Buettner E."/>
            <person name="Gebauer A.M."/>
            <person name="Hofrichter M."/>
            <person name="Liers C."/>
            <person name="Kellner H."/>
        </authorList>
    </citation>
    <scope>NUCLEOTIDE SEQUENCE [LARGE SCALE GENOMIC DNA]</scope>
    <source>
        <strain evidence="10 11">DSM 105466</strain>
    </source>
</reference>
<comment type="subunit">
    <text evidence="6">Associated with the spliceosome.</text>
</comment>
<dbReference type="SUPFAM" id="SSF90229">
    <property type="entry name" value="CCCH zinc finger"/>
    <property type="match status" value="1"/>
</dbReference>
<dbReference type="InterPro" id="IPR017907">
    <property type="entry name" value="Znf_RING_CS"/>
</dbReference>
<keyword evidence="6" id="KW-0508">mRNA splicing</keyword>
<keyword evidence="6" id="KW-0238">DNA-binding</keyword>
<dbReference type="AlphaFoldDB" id="A0A3E2H757"/>
<keyword evidence="6" id="KW-0507">mRNA processing</keyword>
<keyword evidence="11" id="KW-1185">Reference proteome</keyword>
<dbReference type="InterPro" id="IPR039971">
    <property type="entry name" value="CWC24-like"/>
</dbReference>
<comment type="function">
    <text evidence="6">Involved in pre-mRNA splicing.</text>
</comment>
<feature type="region of interest" description="Disordered" evidence="7">
    <location>
        <begin position="1"/>
        <end position="42"/>
    </location>
</feature>
<dbReference type="PROSITE" id="PS50089">
    <property type="entry name" value="ZF_RING_2"/>
    <property type="match status" value="1"/>
</dbReference>
<keyword evidence="4 5" id="KW-0862">Zinc</keyword>
<keyword evidence="2 5" id="KW-0479">Metal-binding</keyword>
<proteinExistence type="inferred from homology"/>
<dbReference type="GO" id="GO:0008270">
    <property type="term" value="F:zinc ion binding"/>
    <property type="evidence" value="ECO:0007669"/>
    <property type="project" value="UniProtKB-KW"/>
</dbReference>
<comment type="subcellular location">
    <subcellularLocation>
        <location evidence="6">Nucleus</location>
    </subcellularLocation>
</comment>
<dbReference type="CDD" id="cd16539">
    <property type="entry name" value="RING-HC_RNF113A_B"/>
    <property type="match status" value="1"/>
</dbReference>
<keyword evidence="3 5" id="KW-0863">Zinc-finger</keyword>
<sequence length="310" mass="34522">METKLSQISTKDTKPPIVTFKKRRGAKPFRTRYDSLPSSNNNVGPDNIFSSFDDELHQDIKRRKTASIVTASSKTSPTSREATLPASQSMANQTSYVRKNPNAPTRNFGPVKAPSNVRTTTILDLQPDTCKDYKTIGYCGFGDSCKFLHAREDYKQGWQLDKEWERVTKGKNIKGTIVASANNKNERREDVDQDDAERENIPLACLICGDPYKNPIITKCGHYFCEPCALKRCKKDPNCAVCGAGTGGVFNSARTPVKQAKHTMVASHALDCVRLSRTWSVDPTALATEIVYYDKLSRLAIAQRSINGKF</sequence>
<feature type="non-terminal residue" evidence="10">
    <location>
        <position position="1"/>
    </location>
</feature>
<evidence type="ECO:0000256" key="5">
    <source>
        <dbReference type="PROSITE-ProRule" id="PRU00723"/>
    </source>
</evidence>
<dbReference type="InterPro" id="IPR000571">
    <property type="entry name" value="Znf_CCCH"/>
</dbReference>
<comment type="similarity">
    <text evidence="1 6">Belongs to the CWC24 family.</text>
</comment>
<evidence type="ECO:0000256" key="2">
    <source>
        <dbReference type="ARBA" id="ARBA00022723"/>
    </source>
</evidence>
<name>A0A3E2H757_SCYLI</name>